<dbReference type="EMBL" id="FXTU01000006">
    <property type="protein sequence ID" value="SMP29697.1"/>
    <property type="molecule type" value="Genomic_DNA"/>
</dbReference>
<dbReference type="InterPro" id="IPR016152">
    <property type="entry name" value="PTrfase/Anion_transptr"/>
</dbReference>
<keyword evidence="3" id="KW-0963">Cytoplasm</keyword>
<keyword evidence="6" id="KW-0598">Phosphotransferase system</keyword>
<dbReference type="PROSITE" id="PS51094">
    <property type="entry name" value="PTS_EIIA_TYPE_2"/>
    <property type="match status" value="1"/>
</dbReference>
<evidence type="ECO:0000256" key="9">
    <source>
        <dbReference type="ARBA" id="ARBA00041175"/>
    </source>
</evidence>
<protein>
    <recommendedName>
        <fullName evidence="9">Ascorbate-specific PTS system EIIA component</fullName>
    </recommendedName>
    <alternativeName>
        <fullName evidence="10">Ascorbate-specific phosphotransferase enzyme IIA component</fullName>
    </alternativeName>
</protein>
<evidence type="ECO:0000256" key="8">
    <source>
        <dbReference type="ARBA" id="ARBA00037387"/>
    </source>
</evidence>
<dbReference type="CDD" id="cd00211">
    <property type="entry name" value="PTS_IIA_fru"/>
    <property type="match status" value="1"/>
</dbReference>
<dbReference type="Pfam" id="PF00359">
    <property type="entry name" value="PTS_EIIA_2"/>
    <property type="match status" value="1"/>
</dbReference>
<evidence type="ECO:0000256" key="5">
    <source>
        <dbReference type="ARBA" id="ARBA00022679"/>
    </source>
</evidence>
<comment type="caution">
    <text evidence="12">The sequence shown here is derived from an EMBL/GenBank/DDBJ whole genome shotgun (WGS) entry which is preliminary data.</text>
</comment>
<proteinExistence type="predicted"/>
<dbReference type="GO" id="GO:0005737">
    <property type="term" value="C:cytoplasm"/>
    <property type="evidence" value="ECO:0007669"/>
    <property type="project" value="UniProtKB-SubCell"/>
</dbReference>
<dbReference type="PANTHER" id="PTHR36203:SF1">
    <property type="entry name" value="ASCORBATE-SPECIFIC PTS SYSTEM EIIA COMPONENT"/>
    <property type="match status" value="1"/>
</dbReference>
<evidence type="ECO:0000313" key="13">
    <source>
        <dbReference type="Proteomes" id="UP001157946"/>
    </source>
</evidence>
<dbReference type="SUPFAM" id="SSF55804">
    <property type="entry name" value="Phoshotransferase/anion transport protein"/>
    <property type="match status" value="1"/>
</dbReference>
<keyword evidence="4" id="KW-0597">Phosphoprotein</keyword>
<dbReference type="Gene3D" id="3.40.930.10">
    <property type="entry name" value="Mannitol-specific EII, Chain A"/>
    <property type="match status" value="1"/>
</dbReference>
<evidence type="ECO:0000256" key="4">
    <source>
        <dbReference type="ARBA" id="ARBA00022553"/>
    </source>
</evidence>
<dbReference type="GO" id="GO:0016301">
    <property type="term" value="F:kinase activity"/>
    <property type="evidence" value="ECO:0007669"/>
    <property type="project" value="UniProtKB-KW"/>
</dbReference>
<sequence length="161" mass="18297">MLHQLITRETIVLKDFVSHWKEAVRIASLPLLQLKYIEDHYIQAMIKIIEQWGPYVVLTPHVAITHARPGSGVNQLSMSLLRLKESVSFDRGKEVHLIIVLAAVDNHSHLKALAELSNLLSREENIQKIIQADEADEILEIIRQYSNDVEISGYPRFPGSA</sequence>
<dbReference type="GO" id="GO:0009401">
    <property type="term" value="P:phosphoenolpyruvate-dependent sugar phosphotransferase system"/>
    <property type="evidence" value="ECO:0007669"/>
    <property type="project" value="UniProtKB-KW"/>
</dbReference>
<keyword evidence="2" id="KW-0813">Transport</keyword>
<evidence type="ECO:0000256" key="3">
    <source>
        <dbReference type="ARBA" id="ARBA00022490"/>
    </source>
</evidence>
<dbReference type="Proteomes" id="UP001157946">
    <property type="component" value="Unassembled WGS sequence"/>
</dbReference>
<evidence type="ECO:0000256" key="2">
    <source>
        <dbReference type="ARBA" id="ARBA00022448"/>
    </source>
</evidence>
<accession>A0AA45WR59</accession>
<evidence type="ECO:0000256" key="1">
    <source>
        <dbReference type="ARBA" id="ARBA00004496"/>
    </source>
</evidence>
<evidence type="ECO:0000256" key="10">
    <source>
        <dbReference type="ARBA" id="ARBA00042072"/>
    </source>
</evidence>
<dbReference type="InterPro" id="IPR051351">
    <property type="entry name" value="Ascorbate-PTS_EIIA_comp"/>
</dbReference>
<organism evidence="12 13">
    <name type="scientific">Laceyella tengchongensis</name>
    <dbReference type="NCBI Taxonomy" id="574699"/>
    <lineage>
        <taxon>Bacteria</taxon>
        <taxon>Bacillati</taxon>
        <taxon>Bacillota</taxon>
        <taxon>Bacilli</taxon>
        <taxon>Bacillales</taxon>
        <taxon>Thermoactinomycetaceae</taxon>
        <taxon>Laceyella</taxon>
    </lineage>
</organism>
<gene>
    <name evidence="12" type="ORF">SAMN06265361_106211</name>
</gene>
<feature type="domain" description="PTS EIIA type-2" evidence="11">
    <location>
        <begin position="4"/>
        <end position="145"/>
    </location>
</feature>
<evidence type="ECO:0000256" key="6">
    <source>
        <dbReference type="ARBA" id="ARBA00022683"/>
    </source>
</evidence>
<comment type="function">
    <text evidence="8">The phosphoenolpyruvate-dependent sugar phosphotransferase system (sugar PTS), a major carbohydrate active transport system, catalyzes the phosphorylation of incoming sugar substrates concomitantly with their translocation across the cell membrane. The enzyme II UlaABC PTS system is involved in ascorbate transport.</text>
</comment>
<keyword evidence="7" id="KW-0418">Kinase</keyword>
<dbReference type="RefSeq" id="WP_284724534.1">
    <property type="nucleotide sequence ID" value="NZ_FXTU01000006.1"/>
</dbReference>
<evidence type="ECO:0000256" key="7">
    <source>
        <dbReference type="ARBA" id="ARBA00022777"/>
    </source>
</evidence>
<comment type="subcellular location">
    <subcellularLocation>
        <location evidence="1">Cytoplasm</location>
    </subcellularLocation>
</comment>
<name>A0AA45WR59_9BACL</name>
<dbReference type="AlphaFoldDB" id="A0AA45WR59"/>
<dbReference type="PANTHER" id="PTHR36203">
    <property type="entry name" value="ASCORBATE-SPECIFIC PTS SYSTEM EIIA COMPONENT"/>
    <property type="match status" value="1"/>
</dbReference>
<dbReference type="InterPro" id="IPR002178">
    <property type="entry name" value="PTS_EIIA_type-2_dom"/>
</dbReference>
<keyword evidence="5" id="KW-0808">Transferase</keyword>
<reference evidence="12" key="1">
    <citation type="submission" date="2017-05" db="EMBL/GenBank/DDBJ databases">
        <authorList>
            <person name="Varghese N."/>
            <person name="Submissions S."/>
        </authorList>
    </citation>
    <scope>NUCLEOTIDE SEQUENCE</scope>
    <source>
        <strain evidence="12">DSM 45262</strain>
    </source>
</reference>
<evidence type="ECO:0000313" key="12">
    <source>
        <dbReference type="EMBL" id="SMP29697.1"/>
    </source>
</evidence>
<evidence type="ECO:0000259" key="11">
    <source>
        <dbReference type="PROSITE" id="PS51094"/>
    </source>
</evidence>
<keyword evidence="13" id="KW-1185">Reference proteome</keyword>